<feature type="transmembrane region" description="Helical" evidence="1">
    <location>
        <begin position="7"/>
        <end position="22"/>
    </location>
</feature>
<dbReference type="Proteomes" id="UP000637720">
    <property type="component" value="Unassembled WGS sequence"/>
</dbReference>
<evidence type="ECO:0000256" key="1">
    <source>
        <dbReference type="SAM" id="Phobius"/>
    </source>
</evidence>
<evidence type="ECO:0000313" key="3">
    <source>
        <dbReference type="Proteomes" id="UP000637720"/>
    </source>
</evidence>
<dbReference type="RefSeq" id="WP_054672949.1">
    <property type="nucleotide sequence ID" value="NZ_BMOF01000002.1"/>
</dbReference>
<dbReference type="Pfam" id="PF11117">
    <property type="entry name" value="DUF2626"/>
    <property type="match status" value="1"/>
</dbReference>
<proteinExistence type="predicted"/>
<sequence>MARMYRVLAFWTLVIGLMFAWGELWGPAVLFFAQTAAFLTVSYMGLSERAYLLIFWGYMILAFTGILYWAFFEMEPGQNEQALSALLAALERGV</sequence>
<keyword evidence="1" id="KW-1133">Transmembrane helix</keyword>
<dbReference type="AlphaFoldDB" id="A0A8J3B4C0"/>
<protein>
    <recommendedName>
        <fullName evidence="4">DUF2626 domain-containing protein</fullName>
    </recommendedName>
</protein>
<dbReference type="InterPro" id="IPR020254">
    <property type="entry name" value="DUF2626"/>
</dbReference>
<keyword evidence="1" id="KW-0812">Transmembrane</keyword>
<name>A0A8J3B4C0_9BACI</name>
<dbReference type="EMBL" id="BMOF01000002">
    <property type="protein sequence ID" value="GGJ92481.1"/>
    <property type="molecule type" value="Genomic_DNA"/>
</dbReference>
<gene>
    <name evidence="2" type="ORF">GCM10007043_02670</name>
</gene>
<reference evidence="2" key="2">
    <citation type="submission" date="2020-09" db="EMBL/GenBank/DDBJ databases">
        <authorList>
            <person name="Sun Q."/>
            <person name="Ohkuma M."/>
        </authorList>
    </citation>
    <scope>NUCLEOTIDE SEQUENCE</scope>
    <source>
        <strain evidence="2">JCM 14719</strain>
    </source>
</reference>
<keyword evidence="3" id="KW-1185">Reference proteome</keyword>
<keyword evidence="1" id="KW-0472">Membrane</keyword>
<feature type="transmembrane region" description="Helical" evidence="1">
    <location>
        <begin position="53"/>
        <end position="71"/>
    </location>
</feature>
<accession>A0A8J3B4C0</accession>
<evidence type="ECO:0008006" key="4">
    <source>
        <dbReference type="Google" id="ProtNLM"/>
    </source>
</evidence>
<organism evidence="2 3">
    <name type="scientific">Calditerricola satsumensis</name>
    <dbReference type="NCBI Taxonomy" id="373054"/>
    <lineage>
        <taxon>Bacteria</taxon>
        <taxon>Bacillati</taxon>
        <taxon>Bacillota</taxon>
        <taxon>Bacilli</taxon>
        <taxon>Bacillales</taxon>
        <taxon>Bacillaceae</taxon>
        <taxon>Calditerricola</taxon>
    </lineage>
</organism>
<reference evidence="2" key="1">
    <citation type="journal article" date="2014" name="Int. J. Syst. Evol. Microbiol.">
        <title>Complete genome sequence of Corynebacterium casei LMG S-19264T (=DSM 44701T), isolated from a smear-ripened cheese.</title>
        <authorList>
            <consortium name="US DOE Joint Genome Institute (JGI-PGF)"/>
            <person name="Walter F."/>
            <person name="Albersmeier A."/>
            <person name="Kalinowski J."/>
            <person name="Ruckert C."/>
        </authorList>
    </citation>
    <scope>NUCLEOTIDE SEQUENCE</scope>
    <source>
        <strain evidence="2">JCM 14719</strain>
    </source>
</reference>
<comment type="caution">
    <text evidence="2">The sequence shown here is derived from an EMBL/GenBank/DDBJ whole genome shotgun (WGS) entry which is preliminary data.</text>
</comment>
<evidence type="ECO:0000313" key="2">
    <source>
        <dbReference type="EMBL" id="GGJ92481.1"/>
    </source>
</evidence>